<feature type="compositionally biased region" description="Basic and acidic residues" evidence="1">
    <location>
        <begin position="179"/>
        <end position="189"/>
    </location>
</feature>
<dbReference type="AlphaFoldDB" id="A0A553I7R5"/>
<feature type="compositionally biased region" description="Polar residues" evidence="1">
    <location>
        <begin position="136"/>
        <end position="152"/>
    </location>
</feature>
<feature type="compositionally biased region" description="Low complexity" evidence="1">
    <location>
        <begin position="1"/>
        <end position="33"/>
    </location>
</feature>
<gene>
    <name evidence="2" type="ORF">FHL15_002973</name>
</gene>
<evidence type="ECO:0000313" key="3">
    <source>
        <dbReference type="Proteomes" id="UP000319160"/>
    </source>
</evidence>
<sequence length="753" mass="84152">MPESRSSSADSRGSSAGKRSNSSGSVLSRVLGSFRHSSRNGDATANSKEDPNWANNYKITHHPDRPRHDRREGLRHRNSMYVLDQLRRIWKYNGKMTEMKRREKAASEMTFAAAAAAMGYSDSQNQGSRDDERHVSSGNLQADQMPNFSRKASSPVFAENKWQVGGEEQRHQYNTPMNKADRMKEDRTRPASSPVSISAASDKMTIRVGLELESLNPYIEEGFGGLLKTRPGRAETESYSQANNEISAPPPAPKFFTPLPVPSQSTSPFLSLEQKEAARKPQRCTLPHSLQQQFQAKPMFAYRSPTEQPVLIRNMQMSSAREKALRNQMAPLRINTDQDKTPSLVVISSPASEQASPVTPTDDASVNGYLDYDGLSTGLRTSKTCPMPLCGNSLRTTADQKQNLCAECRSDLQPRQSIFRTDVLNPVLPAHKSSKGYTKAHASLISHVRYDSTAKVAEVKVRIPQRTERYINDENETRTVDRGSGNKSKKDRNDSDLLSSRFNKGKGQFRLQPAPFSRKHTRIGHSPTKYQTTEQDSATPLWSGRNDVDGSSHIGFQLAGWGTVTPSPTYQPLQRKLSGPLLEPKTYRPATSSMRKNSAIRRRPSELRRRAKGAIAKSNSGRALPSQRARVEKRDNHRATEPTSNVLPPPSSESRKKQHHVEHQAVGRDADIHKDLTSTNSHTKGINKKFDPEAGETALTDEDIYREIDNIIDCYLRLPDVSESENEKRKTEAIASYFAEVPLDVEMKIKGFI</sequence>
<dbReference type="Proteomes" id="UP000319160">
    <property type="component" value="Unassembled WGS sequence"/>
</dbReference>
<protein>
    <submittedName>
        <fullName evidence="2">Uncharacterized protein</fullName>
    </submittedName>
</protein>
<accession>A0A553I7R5</accession>
<feature type="compositionally biased region" description="Basic and acidic residues" evidence="1">
    <location>
        <begin position="61"/>
        <end position="72"/>
    </location>
</feature>
<name>A0A553I7R5_9PEZI</name>
<keyword evidence="3" id="KW-1185">Reference proteome</keyword>
<reference evidence="3" key="1">
    <citation type="submission" date="2019-06" db="EMBL/GenBank/DDBJ databases">
        <title>Draft genome sequence of the griseofulvin-producing fungus Xylaria cubensis strain G536.</title>
        <authorList>
            <person name="Mead M.E."/>
            <person name="Raja H.A."/>
            <person name="Steenwyk J.L."/>
            <person name="Knowles S.L."/>
            <person name="Oberlies N.H."/>
            <person name="Rokas A."/>
        </authorList>
    </citation>
    <scope>NUCLEOTIDE SEQUENCE [LARGE SCALE GENOMIC DNA]</scope>
    <source>
        <strain evidence="3">G536</strain>
    </source>
</reference>
<feature type="compositionally biased region" description="Basic and acidic residues" evidence="1">
    <location>
        <begin position="661"/>
        <end position="676"/>
    </location>
</feature>
<feature type="region of interest" description="Disordered" evidence="1">
    <location>
        <begin position="470"/>
        <end position="542"/>
    </location>
</feature>
<organism evidence="2 3">
    <name type="scientific">Xylaria flabelliformis</name>
    <dbReference type="NCBI Taxonomy" id="2512241"/>
    <lineage>
        <taxon>Eukaryota</taxon>
        <taxon>Fungi</taxon>
        <taxon>Dikarya</taxon>
        <taxon>Ascomycota</taxon>
        <taxon>Pezizomycotina</taxon>
        <taxon>Sordariomycetes</taxon>
        <taxon>Xylariomycetidae</taxon>
        <taxon>Xylariales</taxon>
        <taxon>Xylariaceae</taxon>
        <taxon>Xylaria</taxon>
    </lineage>
</organism>
<evidence type="ECO:0000313" key="2">
    <source>
        <dbReference type="EMBL" id="TRX96249.1"/>
    </source>
</evidence>
<feature type="region of interest" description="Disordered" evidence="1">
    <location>
        <begin position="1"/>
        <end position="73"/>
    </location>
</feature>
<feature type="region of interest" description="Disordered" evidence="1">
    <location>
        <begin position="573"/>
        <end position="694"/>
    </location>
</feature>
<dbReference type="EMBL" id="VFLP01000012">
    <property type="protein sequence ID" value="TRX96249.1"/>
    <property type="molecule type" value="Genomic_DNA"/>
</dbReference>
<feature type="compositionally biased region" description="Basic and acidic residues" evidence="1">
    <location>
        <begin position="470"/>
        <end position="481"/>
    </location>
</feature>
<dbReference type="OrthoDB" id="4779303at2759"/>
<proteinExistence type="predicted"/>
<comment type="caution">
    <text evidence="2">The sequence shown here is derived from an EMBL/GenBank/DDBJ whole genome shotgun (WGS) entry which is preliminary data.</text>
</comment>
<evidence type="ECO:0000256" key="1">
    <source>
        <dbReference type="SAM" id="MobiDB-lite"/>
    </source>
</evidence>
<feature type="compositionally biased region" description="Basic and acidic residues" evidence="1">
    <location>
        <begin position="629"/>
        <end position="640"/>
    </location>
</feature>
<feature type="region of interest" description="Disordered" evidence="1">
    <location>
        <begin position="120"/>
        <end position="198"/>
    </location>
</feature>
<feature type="compositionally biased region" description="Polar residues" evidence="1">
    <location>
        <begin position="528"/>
        <end position="540"/>
    </location>
</feature>